<proteinExistence type="predicted"/>
<sequence>MLMVNSDTLATEVVGMCALVACSLRKYSNPSTSLFVSIFSNSFIGMGGSGLEFSLGDLRSGHWAVLFVVGVDKFSL</sequence>
<dbReference type="AlphaFoldDB" id="A0A915E9G9"/>
<organism evidence="1 2">
    <name type="scientific">Ditylenchus dipsaci</name>
    <dbReference type="NCBI Taxonomy" id="166011"/>
    <lineage>
        <taxon>Eukaryota</taxon>
        <taxon>Metazoa</taxon>
        <taxon>Ecdysozoa</taxon>
        <taxon>Nematoda</taxon>
        <taxon>Chromadorea</taxon>
        <taxon>Rhabditida</taxon>
        <taxon>Tylenchina</taxon>
        <taxon>Tylenchomorpha</taxon>
        <taxon>Sphaerularioidea</taxon>
        <taxon>Anguinidae</taxon>
        <taxon>Anguininae</taxon>
        <taxon>Ditylenchus</taxon>
    </lineage>
</organism>
<protein>
    <submittedName>
        <fullName evidence="2">Uncharacterized protein</fullName>
    </submittedName>
</protein>
<dbReference type="Proteomes" id="UP000887574">
    <property type="component" value="Unplaced"/>
</dbReference>
<dbReference type="WBParaSite" id="jg3486">
    <property type="protein sequence ID" value="jg3486"/>
    <property type="gene ID" value="jg3486"/>
</dbReference>
<evidence type="ECO:0000313" key="2">
    <source>
        <dbReference type="WBParaSite" id="jg3486"/>
    </source>
</evidence>
<keyword evidence="1" id="KW-1185">Reference proteome</keyword>
<name>A0A915E9G9_9BILA</name>
<reference evidence="2" key="1">
    <citation type="submission" date="2022-11" db="UniProtKB">
        <authorList>
            <consortium name="WormBaseParasite"/>
        </authorList>
    </citation>
    <scope>IDENTIFICATION</scope>
</reference>
<accession>A0A915E9G9</accession>
<evidence type="ECO:0000313" key="1">
    <source>
        <dbReference type="Proteomes" id="UP000887574"/>
    </source>
</evidence>